<dbReference type="GO" id="GO:0006139">
    <property type="term" value="P:nucleobase-containing compound metabolic process"/>
    <property type="evidence" value="ECO:0007669"/>
    <property type="project" value="InterPro"/>
</dbReference>
<evidence type="ECO:0000256" key="5">
    <source>
        <dbReference type="SAM" id="SignalP"/>
    </source>
</evidence>
<dbReference type="GO" id="GO:0019205">
    <property type="term" value="F:nucleobase-containing compound kinase activity"/>
    <property type="evidence" value="ECO:0007669"/>
    <property type="project" value="InterPro"/>
</dbReference>
<dbReference type="KEGG" id="ehx:EMIHUDRAFT_226561"/>
<protein>
    <recommendedName>
        <fullName evidence="8">Adenylate kinase</fullName>
    </recommendedName>
</protein>
<dbReference type="eggNOG" id="KOG3079">
    <property type="taxonomic scope" value="Eukaryota"/>
</dbReference>
<feature type="signal peptide" evidence="5">
    <location>
        <begin position="1"/>
        <end position="19"/>
    </location>
</feature>
<dbReference type="AlphaFoldDB" id="A0A0D3KKH9"/>
<comment type="similarity">
    <text evidence="4">Belongs to the adenylate kinase family.</text>
</comment>
<dbReference type="GeneID" id="17281534"/>
<organism evidence="6 7">
    <name type="scientific">Emiliania huxleyi (strain CCMP1516)</name>
    <dbReference type="NCBI Taxonomy" id="280463"/>
    <lineage>
        <taxon>Eukaryota</taxon>
        <taxon>Haptista</taxon>
        <taxon>Haptophyta</taxon>
        <taxon>Prymnesiophyceae</taxon>
        <taxon>Isochrysidales</taxon>
        <taxon>Noelaerhabdaceae</taxon>
        <taxon>Emiliania</taxon>
    </lineage>
</organism>
<evidence type="ECO:0000313" key="7">
    <source>
        <dbReference type="Proteomes" id="UP000013827"/>
    </source>
</evidence>
<dbReference type="HOGENOM" id="CLU_1859039_0_0_1"/>
<evidence type="ECO:0000313" key="6">
    <source>
        <dbReference type="EnsemblProtists" id="EOD36264"/>
    </source>
</evidence>
<dbReference type="PANTHER" id="PTHR23359">
    <property type="entry name" value="NUCLEOTIDE KINASE"/>
    <property type="match status" value="1"/>
</dbReference>
<dbReference type="Proteomes" id="UP000013827">
    <property type="component" value="Unassembled WGS sequence"/>
</dbReference>
<keyword evidence="5" id="KW-0732">Signal</keyword>
<dbReference type="InterPro" id="IPR027417">
    <property type="entry name" value="P-loop_NTPase"/>
</dbReference>
<reference evidence="6" key="2">
    <citation type="submission" date="2024-10" db="UniProtKB">
        <authorList>
            <consortium name="EnsemblProtists"/>
        </authorList>
    </citation>
    <scope>IDENTIFICATION</scope>
</reference>
<keyword evidence="1 4" id="KW-0808">Transferase</keyword>
<dbReference type="SUPFAM" id="SSF52540">
    <property type="entry name" value="P-loop containing nucleoside triphosphate hydrolases"/>
    <property type="match status" value="1"/>
</dbReference>
<evidence type="ECO:0008006" key="8">
    <source>
        <dbReference type="Google" id="ProtNLM"/>
    </source>
</evidence>
<keyword evidence="2" id="KW-0547">Nucleotide-binding</keyword>
<dbReference type="PRINTS" id="PR00094">
    <property type="entry name" value="ADENYLTKNASE"/>
</dbReference>
<dbReference type="GO" id="GO:0005524">
    <property type="term" value="F:ATP binding"/>
    <property type="evidence" value="ECO:0007669"/>
    <property type="project" value="InterPro"/>
</dbReference>
<keyword evidence="7" id="KW-1185">Reference proteome</keyword>
<feature type="chain" id="PRO_5044291852" description="Adenylate kinase" evidence="5">
    <location>
        <begin position="20"/>
        <end position="138"/>
    </location>
</feature>
<accession>A0A0D3KKH9</accession>
<dbReference type="Gene3D" id="3.40.50.300">
    <property type="entry name" value="P-loop containing nucleotide triphosphate hydrolases"/>
    <property type="match status" value="2"/>
</dbReference>
<reference evidence="7" key="1">
    <citation type="journal article" date="2013" name="Nature">
        <title>Pan genome of the phytoplankton Emiliania underpins its global distribution.</title>
        <authorList>
            <person name="Read B.A."/>
            <person name="Kegel J."/>
            <person name="Klute M.J."/>
            <person name="Kuo A."/>
            <person name="Lefebvre S.C."/>
            <person name="Maumus F."/>
            <person name="Mayer C."/>
            <person name="Miller J."/>
            <person name="Monier A."/>
            <person name="Salamov A."/>
            <person name="Young J."/>
            <person name="Aguilar M."/>
            <person name="Claverie J.M."/>
            <person name="Frickenhaus S."/>
            <person name="Gonzalez K."/>
            <person name="Herman E.K."/>
            <person name="Lin Y.C."/>
            <person name="Napier J."/>
            <person name="Ogata H."/>
            <person name="Sarno A.F."/>
            <person name="Shmutz J."/>
            <person name="Schroeder D."/>
            <person name="de Vargas C."/>
            <person name="Verret F."/>
            <person name="von Dassow P."/>
            <person name="Valentin K."/>
            <person name="Van de Peer Y."/>
            <person name="Wheeler G."/>
            <person name="Dacks J.B."/>
            <person name="Delwiche C.F."/>
            <person name="Dyhrman S.T."/>
            <person name="Glockner G."/>
            <person name="John U."/>
            <person name="Richards T."/>
            <person name="Worden A.Z."/>
            <person name="Zhang X."/>
            <person name="Grigoriev I.V."/>
            <person name="Allen A.E."/>
            <person name="Bidle K."/>
            <person name="Borodovsky M."/>
            <person name="Bowler C."/>
            <person name="Brownlee C."/>
            <person name="Cock J.M."/>
            <person name="Elias M."/>
            <person name="Gladyshev V.N."/>
            <person name="Groth M."/>
            <person name="Guda C."/>
            <person name="Hadaegh A."/>
            <person name="Iglesias-Rodriguez M.D."/>
            <person name="Jenkins J."/>
            <person name="Jones B.M."/>
            <person name="Lawson T."/>
            <person name="Leese F."/>
            <person name="Lindquist E."/>
            <person name="Lobanov A."/>
            <person name="Lomsadze A."/>
            <person name="Malik S.B."/>
            <person name="Marsh M.E."/>
            <person name="Mackinder L."/>
            <person name="Mock T."/>
            <person name="Mueller-Roeber B."/>
            <person name="Pagarete A."/>
            <person name="Parker M."/>
            <person name="Probert I."/>
            <person name="Quesneville H."/>
            <person name="Raines C."/>
            <person name="Rensing S.A."/>
            <person name="Riano-Pachon D.M."/>
            <person name="Richier S."/>
            <person name="Rokitta S."/>
            <person name="Shiraiwa Y."/>
            <person name="Soanes D.M."/>
            <person name="van der Giezen M."/>
            <person name="Wahlund T.M."/>
            <person name="Williams B."/>
            <person name="Wilson W."/>
            <person name="Wolfe G."/>
            <person name="Wurch L.L."/>
        </authorList>
    </citation>
    <scope>NUCLEOTIDE SEQUENCE</scope>
</reference>
<sequence>MARFLLWPSVLLSATLAQALVVSSGGSASRLRQQRERAGENAVYFIMGGPGSGKGTQCARLVEHFDATHLSAGDLLRSEATIRKRFRTYLDESMPVVEALEARGLVRRVSAEGSADAVFAAVLDAFADQRLGATRATG</sequence>
<dbReference type="EnsemblProtists" id="EOD36264">
    <property type="protein sequence ID" value="EOD36264"/>
    <property type="gene ID" value="EMIHUDRAFT_226561"/>
</dbReference>
<evidence type="ECO:0000256" key="1">
    <source>
        <dbReference type="ARBA" id="ARBA00022679"/>
    </source>
</evidence>
<dbReference type="InterPro" id="IPR000850">
    <property type="entry name" value="Adenylat/UMP-CMP_kin"/>
</dbReference>
<dbReference type="PaxDb" id="2903-EOD36264"/>
<keyword evidence="3 4" id="KW-0418">Kinase</keyword>
<dbReference type="STRING" id="2903.R1FS13"/>
<dbReference type="Pfam" id="PF13207">
    <property type="entry name" value="AAA_17"/>
    <property type="match status" value="1"/>
</dbReference>
<evidence type="ECO:0000256" key="4">
    <source>
        <dbReference type="RuleBase" id="RU003330"/>
    </source>
</evidence>
<name>A0A0D3KKH9_EMIH1</name>
<proteinExistence type="inferred from homology"/>
<evidence type="ECO:0000256" key="2">
    <source>
        <dbReference type="ARBA" id="ARBA00022741"/>
    </source>
</evidence>
<evidence type="ECO:0000256" key="3">
    <source>
        <dbReference type="ARBA" id="ARBA00022777"/>
    </source>
</evidence>
<dbReference type="RefSeq" id="XP_005788693.1">
    <property type="nucleotide sequence ID" value="XM_005788636.1"/>
</dbReference>